<evidence type="ECO:0008006" key="4">
    <source>
        <dbReference type="Google" id="ProtNLM"/>
    </source>
</evidence>
<dbReference type="InterPro" id="IPR010985">
    <property type="entry name" value="Ribbon_hlx_hlx"/>
</dbReference>
<evidence type="ECO:0000313" key="3">
    <source>
        <dbReference type="Proteomes" id="UP000657592"/>
    </source>
</evidence>
<protein>
    <recommendedName>
        <fullName evidence="4">Ribbon-helix-helix protein CopG domain-containing protein</fullName>
    </recommendedName>
</protein>
<comment type="caution">
    <text evidence="2">The sequence shown here is derived from an EMBL/GenBank/DDBJ whole genome shotgun (WGS) entry which is preliminary data.</text>
</comment>
<keyword evidence="3" id="KW-1185">Reference proteome</keyword>
<sequence length="139" mass="15500">MPRDDVIAVGALRSDVERESAALGRLSEHVRSLDRDGDHGRSLSAARDAFQRFPPGARAVSVPVPFRYHGRMATNLRLPPELDEALATIAAAERTSKHALIVSGVEQLVRERLQRAQLRRDFEQLVAEEAEVLRRLEDA</sequence>
<organism evidence="2 3">
    <name type="scientific">Microbacterium album</name>
    <dbReference type="NCBI Taxonomy" id="2053191"/>
    <lineage>
        <taxon>Bacteria</taxon>
        <taxon>Bacillati</taxon>
        <taxon>Actinomycetota</taxon>
        <taxon>Actinomycetes</taxon>
        <taxon>Micrococcales</taxon>
        <taxon>Microbacteriaceae</taxon>
        <taxon>Microbacterium</taxon>
    </lineage>
</organism>
<reference evidence="2" key="2">
    <citation type="submission" date="2020-09" db="EMBL/GenBank/DDBJ databases">
        <authorList>
            <person name="Sun Q."/>
            <person name="Zhou Y."/>
        </authorList>
    </citation>
    <scope>NUCLEOTIDE SEQUENCE</scope>
    <source>
        <strain evidence="2">CGMCC 1.15794</strain>
    </source>
</reference>
<dbReference type="AlphaFoldDB" id="A0A917IF37"/>
<accession>A0A917IF37</accession>
<proteinExistence type="predicted"/>
<dbReference type="EMBL" id="BMJY01000010">
    <property type="protein sequence ID" value="GGH46679.1"/>
    <property type="molecule type" value="Genomic_DNA"/>
</dbReference>
<dbReference type="Proteomes" id="UP000657592">
    <property type="component" value="Unassembled WGS sequence"/>
</dbReference>
<keyword evidence="1" id="KW-0175">Coiled coil</keyword>
<dbReference type="InterPro" id="IPR013321">
    <property type="entry name" value="Arc_rbn_hlx_hlx"/>
</dbReference>
<dbReference type="SUPFAM" id="SSF47598">
    <property type="entry name" value="Ribbon-helix-helix"/>
    <property type="match status" value="1"/>
</dbReference>
<reference evidence="2" key="1">
    <citation type="journal article" date="2014" name="Int. J. Syst. Evol. Microbiol.">
        <title>Complete genome sequence of Corynebacterium casei LMG S-19264T (=DSM 44701T), isolated from a smear-ripened cheese.</title>
        <authorList>
            <consortium name="US DOE Joint Genome Institute (JGI-PGF)"/>
            <person name="Walter F."/>
            <person name="Albersmeier A."/>
            <person name="Kalinowski J."/>
            <person name="Ruckert C."/>
        </authorList>
    </citation>
    <scope>NUCLEOTIDE SEQUENCE</scope>
    <source>
        <strain evidence="2">CGMCC 1.15794</strain>
    </source>
</reference>
<name>A0A917IF37_9MICO</name>
<dbReference type="GO" id="GO:0006355">
    <property type="term" value="P:regulation of DNA-templated transcription"/>
    <property type="evidence" value="ECO:0007669"/>
    <property type="project" value="InterPro"/>
</dbReference>
<dbReference type="Gene3D" id="1.10.1220.10">
    <property type="entry name" value="Met repressor-like"/>
    <property type="match status" value="1"/>
</dbReference>
<gene>
    <name evidence="2" type="ORF">GCM10010921_22940</name>
</gene>
<evidence type="ECO:0000313" key="2">
    <source>
        <dbReference type="EMBL" id="GGH46679.1"/>
    </source>
</evidence>
<feature type="coiled-coil region" evidence="1">
    <location>
        <begin position="108"/>
        <end position="139"/>
    </location>
</feature>
<evidence type="ECO:0000256" key="1">
    <source>
        <dbReference type="SAM" id="Coils"/>
    </source>
</evidence>